<dbReference type="Gene3D" id="3.30.310.210">
    <property type="match status" value="1"/>
</dbReference>
<organism evidence="5">
    <name type="scientific">Araucaria cunninghamii</name>
    <name type="common">Hoop pine</name>
    <name type="synonym">Moreton Bay pine</name>
    <dbReference type="NCBI Taxonomy" id="56994"/>
    <lineage>
        <taxon>Eukaryota</taxon>
        <taxon>Viridiplantae</taxon>
        <taxon>Streptophyta</taxon>
        <taxon>Embryophyta</taxon>
        <taxon>Tracheophyta</taxon>
        <taxon>Spermatophyta</taxon>
        <taxon>Pinopsida</taxon>
        <taxon>Pinidae</taxon>
        <taxon>Conifers II</taxon>
        <taxon>Araucariales</taxon>
        <taxon>Araucariaceae</taxon>
        <taxon>Araucaria</taxon>
    </lineage>
</organism>
<reference evidence="5" key="1">
    <citation type="submission" date="2015-03" db="EMBL/GenBank/DDBJ databases">
        <title>A transcriptome of Araucaria cunninghamii, an australian fine timber species.</title>
        <authorList>
            <person name="Jing Yi C.J.Y."/>
            <person name="Yin San L.Y.S."/>
            <person name="Abdul Karim S.S."/>
            <person name="Wan Azmi N.N."/>
            <person name="Hercus R.R."/>
            <person name="Croft L.L."/>
        </authorList>
    </citation>
    <scope>NUCLEOTIDE SEQUENCE</scope>
    <source>
        <strain evidence="5">MI0301</strain>
        <tissue evidence="5">Leaf</tissue>
    </source>
</reference>
<feature type="compositionally biased region" description="Basic and acidic residues" evidence="3">
    <location>
        <begin position="12"/>
        <end position="28"/>
    </location>
</feature>
<sequence>MDKVYGTTGKRTRSDLEGETNERNDNKKFNYGKANEPVLPGADSTVYRILCPANALGTVIGKGGKMIKQLRKETRSKIKVTEPVPGSDERVIVIFSSPKDESSKGNVNGNKADDNNDEGDESEAVCPAQDGLFRVHSVIVKHESEKNKESEVTARLLILNSQIGTFIGKGGKNIQKMRSDAGAQIQILRKEQLPPCALPVDELIQISGDATAVKKALYMVSAFLHKHQPKEHIPWKDIIPGGKQSSLVSSGSLLPSANYLSQGSSIFGDNNIGATFGGLGSHLAGLGGYTNEATGASWSLSKPGLPVVSSFGAGPTKKGSEEFTIRILCPSDKIGGVIGKGGNNIKQVRQETGASVKVEDAKPDSDERVIVVSSTEFSDDRISPTLEAILQLQGKTVGNTGKEGVIATRLLVPAKQIGCLIGKGGNVITEMRKMTRANIRIFNKDERPKSASDDQELVQITAEPSVARDALIQIVTRLRDNVFKDKDSATNAEPVVSNSLSGLSLPSTFSLSSSYGARQELDLGSPGGLAGIRSAGGYGSLGALQGGASSYAPHSAYTSSRTIGGGLSGGHLNSIYGKAIEVTIPNSAVGSVLGRGGSNISHICQVSGAMVKLHDPLPGASDHVIEILGTPEQQHAAQSLIQAYMLTSQSQQSLVPLRAY</sequence>
<dbReference type="Gene3D" id="3.30.1370.10">
    <property type="entry name" value="K Homology domain, type 1"/>
    <property type="match status" value="3"/>
</dbReference>
<evidence type="ECO:0000256" key="1">
    <source>
        <dbReference type="ARBA" id="ARBA00022737"/>
    </source>
</evidence>
<dbReference type="Pfam" id="PF00013">
    <property type="entry name" value="KH_1"/>
    <property type="match status" value="5"/>
</dbReference>
<proteinExistence type="predicted"/>
<protein>
    <recommendedName>
        <fullName evidence="4">K Homology domain-containing protein</fullName>
    </recommendedName>
</protein>
<feature type="domain" description="K Homology" evidence="4">
    <location>
        <begin position="321"/>
        <end position="394"/>
    </location>
</feature>
<feature type="domain" description="K Homology" evidence="4">
    <location>
        <begin position="576"/>
        <end position="646"/>
    </location>
</feature>
<dbReference type="InterPro" id="IPR004088">
    <property type="entry name" value="KH_dom_type_1"/>
</dbReference>
<evidence type="ECO:0000256" key="3">
    <source>
        <dbReference type="SAM" id="MobiDB-lite"/>
    </source>
</evidence>
<evidence type="ECO:0000313" key="5">
    <source>
        <dbReference type="EMBL" id="JAG97895.1"/>
    </source>
</evidence>
<dbReference type="InterPro" id="IPR004087">
    <property type="entry name" value="KH_dom"/>
</dbReference>
<feature type="region of interest" description="Disordered" evidence="3">
    <location>
        <begin position="1"/>
        <end position="33"/>
    </location>
</feature>
<dbReference type="GO" id="GO:0003723">
    <property type="term" value="F:RNA binding"/>
    <property type="evidence" value="ECO:0007669"/>
    <property type="project" value="UniProtKB-UniRule"/>
</dbReference>
<dbReference type="SUPFAM" id="SSF54791">
    <property type="entry name" value="Eukaryotic type KH-domain (KH-domain type I)"/>
    <property type="match status" value="5"/>
</dbReference>
<dbReference type="InterPro" id="IPR036612">
    <property type="entry name" value="KH_dom_type_1_sf"/>
</dbReference>
<dbReference type="CDD" id="cd22460">
    <property type="entry name" value="KH-I_PEPPER_rpt2_like"/>
    <property type="match status" value="1"/>
</dbReference>
<keyword evidence="1" id="KW-0677">Repeat</keyword>
<dbReference type="EMBL" id="GCKF01030472">
    <property type="protein sequence ID" value="JAG97895.1"/>
    <property type="molecule type" value="Transcribed_RNA"/>
</dbReference>
<dbReference type="CDD" id="cd22459">
    <property type="entry name" value="KH-I_PEPPER_rpt1_like"/>
    <property type="match status" value="1"/>
</dbReference>
<name>A0A0D6R7L2_ARACU</name>
<dbReference type="PANTHER" id="PTHR10288">
    <property type="entry name" value="KH DOMAIN CONTAINING RNA BINDING PROTEIN"/>
    <property type="match status" value="1"/>
</dbReference>
<feature type="domain" description="K Homology" evidence="4">
    <location>
        <begin position="404"/>
        <end position="479"/>
    </location>
</feature>
<accession>A0A0D6R7L2</accession>
<keyword evidence="2" id="KW-0694">RNA-binding</keyword>
<dbReference type="SMART" id="SM00322">
    <property type="entry name" value="KH"/>
    <property type="match status" value="5"/>
</dbReference>
<dbReference type="PROSITE" id="PS50084">
    <property type="entry name" value="KH_TYPE_1"/>
    <property type="match status" value="5"/>
</dbReference>
<evidence type="ECO:0000259" key="4">
    <source>
        <dbReference type="SMART" id="SM00322"/>
    </source>
</evidence>
<feature type="domain" description="K Homology" evidence="4">
    <location>
        <begin position="43"/>
        <end position="113"/>
    </location>
</feature>
<feature type="region of interest" description="Disordered" evidence="3">
    <location>
        <begin position="96"/>
        <end position="123"/>
    </location>
</feature>
<evidence type="ECO:0000256" key="2">
    <source>
        <dbReference type="PROSITE-ProRule" id="PRU00117"/>
    </source>
</evidence>
<dbReference type="AlphaFoldDB" id="A0A0D6R7L2"/>
<feature type="domain" description="K Homology" evidence="4">
    <location>
        <begin position="150"/>
        <end position="225"/>
    </location>
</feature>